<evidence type="ECO:0000256" key="1">
    <source>
        <dbReference type="ARBA" id="ARBA00004370"/>
    </source>
</evidence>
<keyword evidence="10 16" id="KW-0573">Peptidoglycan synthesis</keyword>
<keyword evidence="11 16" id="KW-1133">Transmembrane helix</keyword>
<dbReference type="GO" id="GO:0008955">
    <property type="term" value="F:peptidoglycan glycosyltransferase activity"/>
    <property type="evidence" value="ECO:0007669"/>
    <property type="project" value="InterPro"/>
</dbReference>
<sequence length="560" mass="61257">MEYRIPVWRFALVLSVFVSLLLLVAGRMGYLHLVQQSFLAAQGEQRMVREESIAAVRGDIKDRNGEALAVSSPVMSLWLNPKLFDANNALKLASSLGISSKRLIRRLKKNRNQGFMYVKRHLPPELAEKVLAHKFPGLFAETEYRRFYPASAVTAHVVGMTNIDGKGQEGLELAYDDWLQGAPGQQRVVKDLLGNVIKQLNVSAIAKPGSDLKLTLDLRLQYLAYRELKAAVQVHKANWGSAVLLDAQNGDILALVNRPSYNPNNRAKLNAKSMRNRALTDMVEPGSTMKAFTVAAALTNKKYNANSIINTSPGYIRVKRKTIRDHTNYGAISLTKVITKSSNVGVTKLAHEMGAEKLWSMLHSAKLGQATALGFPGEAVGKLPYPQQLDKLGLATLSFGYGLAVTPLQLAQAYTAFANKGCVQEARLIMSNVQVPCEQIMPASVAKNMSQMLETVTQKGGTGTRAKVEGYRVGGKTGTSHKVGKEGYQDSEYTTVFAGIAPISDPRFVLVVVIDQPQGQEYYGGEVAAPVFGRIMEEALRTLQIAPDQSQDFHVAEVSP</sequence>
<keyword evidence="9 16" id="KW-0133">Cell shape</keyword>
<gene>
    <name evidence="16" type="primary">ftsI</name>
    <name evidence="19" type="ORF">A9R00_00880</name>
</gene>
<dbReference type="AlphaFoldDB" id="A0A1Y5HVW6"/>
<evidence type="ECO:0000256" key="14">
    <source>
        <dbReference type="ARBA" id="ARBA00023306"/>
    </source>
</evidence>
<dbReference type="EC" id="3.4.16.4" evidence="16"/>
<dbReference type="GO" id="GO:0006508">
    <property type="term" value="P:proteolysis"/>
    <property type="evidence" value="ECO:0007669"/>
    <property type="project" value="UniProtKB-KW"/>
</dbReference>
<keyword evidence="15 16" id="KW-0961">Cell wall biogenesis/degradation</keyword>
<dbReference type="Gene3D" id="3.30.450.330">
    <property type="match status" value="1"/>
</dbReference>
<evidence type="ECO:0000256" key="4">
    <source>
        <dbReference type="ARBA" id="ARBA00022618"/>
    </source>
</evidence>
<dbReference type="PANTHER" id="PTHR30627">
    <property type="entry name" value="PEPTIDOGLYCAN D,D-TRANSPEPTIDASE"/>
    <property type="match status" value="1"/>
</dbReference>
<keyword evidence="8 16" id="KW-0378">Hydrolase</keyword>
<evidence type="ECO:0000256" key="16">
    <source>
        <dbReference type="HAMAP-Rule" id="MF_02080"/>
    </source>
</evidence>
<reference evidence="20" key="1">
    <citation type="journal article" date="2017" name="Proc. Natl. Acad. Sci. U.S.A.">
        <title>Simulation of Deepwater Horizon oil plume reveals substrate specialization within a complex community of hydrocarbon degraders.</title>
        <authorList>
            <person name="Hu P."/>
            <person name="Dubinsky E.A."/>
            <person name="Probst A.J."/>
            <person name="Wang J."/>
            <person name="Sieber C.M.K."/>
            <person name="Tom L.M."/>
            <person name="Gardinali P."/>
            <person name="Banfield J.F."/>
            <person name="Atlas R.M."/>
            <person name="Andersen G.L."/>
        </authorList>
    </citation>
    <scope>NUCLEOTIDE SEQUENCE [LARGE SCALE GENOMIC DNA]</scope>
</reference>
<evidence type="ECO:0000256" key="3">
    <source>
        <dbReference type="ARBA" id="ARBA00022519"/>
    </source>
</evidence>
<dbReference type="GO" id="GO:0000917">
    <property type="term" value="P:division septum assembly"/>
    <property type="evidence" value="ECO:0007669"/>
    <property type="project" value="UniProtKB-KW"/>
</dbReference>
<evidence type="ECO:0000256" key="13">
    <source>
        <dbReference type="ARBA" id="ARBA00023210"/>
    </source>
</evidence>
<dbReference type="InterPro" id="IPR037532">
    <property type="entry name" value="FtsI_transpept"/>
</dbReference>
<dbReference type="GO" id="GO:0043093">
    <property type="term" value="P:FtsZ-dependent cytokinesis"/>
    <property type="evidence" value="ECO:0007669"/>
    <property type="project" value="UniProtKB-UniRule"/>
</dbReference>
<dbReference type="EMBL" id="MABE01000057">
    <property type="protein sequence ID" value="OUS41448.1"/>
    <property type="molecule type" value="Genomic_DNA"/>
</dbReference>
<dbReference type="Gene3D" id="1.10.150.770">
    <property type="match status" value="1"/>
</dbReference>
<dbReference type="GO" id="GO:0009252">
    <property type="term" value="P:peptidoglycan biosynthetic process"/>
    <property type="evidence" value="ECO:0007669"/>
    <property type="project" value="UniProtKB-UniRule"/>
</dbReference>
<dbReference type="Gene3D" id="3.90.1310.10">
    <property type="entry name" value="Penicillin-binding protein 2a (Domain 2)"/>
    <property type="match status" value="1"/>
</dbReference>
<dbReference type="HAMAP" id="MF_02080">
    <property type="entry name" value="FtsI_transpept"/>
    <property type="match status" value="1"/>
</dbReference>
<accession>A0A1Y5HVW6</accession>
<organism evidence="19 20">
    <name type="scientific">Oleispira antarctica</name>
    <dbReference type="NCBI Taxonomy" id="188908"/>
    <lineage>
        <taxon>Bacteria</taxon>
        <taxon>Pseudomonadati</taxon>
        <taxon>Pseudomonadota</taxon>
        <taxon>Gammaproteobacteria</taxon>
        <taxon>Oceanospirillales</taxon>
        <taxon>Oceanospirillaceae</taxon>
        <taxon>Oleispira</taxon>
    </lineage>
</organism>
<dbReference type="InterPro" id="IPR012338">
    <property type="entry name" value="Beta-lactam/transpept-like"/>
</dbReference>
<evidence type="ECO:0000256" key="15">
    <source>
        <dbReference type="ARBA" id="ARBA00023316"/>
    </source>
</evidence>
<feature type="domain" description="Penicillin-binding protein transpeptidase" evidence="17">
    <location>
        <begin position="240"/>
        <end position="537"/>
    </location>
</feature>
<comment type="similarity">
    <text evidence="16">Belongs to the transpeptidase family. FtsI subfamily.</text>
</comment>
<dbReference type="GO" id="GO:0071555">
    <property type="term" value="P:cell wall organization"/>
    <property type="evidence" value="ECO:0007669"/>
    <property type="project" value="UniProtKB-KW"/>
</dbReference>
<evidence type="ECO:0000259" key="17">
    <source>
        <dbReference type="Pfam" id="PF00905"/>
    </source>
</evidence>
<dbReference type="InterPro" id="IPR005311">
    <property type="entry name" value="PBP_dimer"/>
</dbReference>
<dbReference type="Pfam" id="PF00905">
    <property type="entry name" value="Transpeptidase"/>
    <property type="match status" value="1"/>
</dbReference>
<evidence type="ECO:0000256" key="8">
    <source>
        <dbReference type="ARBA" id="ARBA00022801"/>
    </source>
</evidence>
<keyword evidence="5 16" id="KW-0121">Carboxypeptidase</keyword>
<dbReference type="InterPro" id="IPR036138">
    <property type="entry name" value="PBP_dimer_sf"/>
</dbReference>
<feature type="active site" description="Acyl-ester intermediate" evidence="16">
    <location>
        <position position="287"/>
    </location>
</feature>
<keyword evidence="2 16" id="KW-1003">Cell membrane</keyword>
<dbReference type="Gene3D" id="3.40.710.10">
    <property type="entry name" value="DD-peptidase/beta-lactamase superfamily"/>
    <property type="match status" value="1"/>
</dbReference>
<comment type="subcellular location">
    <subcellularLocation>
        <location evidence="1">Membrane</location>
    </subcellularLocation>
</comment>
<dbReference type="GO" id="GO:0008360">
    <property type="term" value="P:regulation of cell shape"/>
    <property type="evidence" value="ECO:0007669"/>
    <property type="project" value="UniProtKB-KW"/>
</dbReference>
<dbReference type="InterPro" id="IPR050515">
    <property type="entry name" value="Beta-lactam/transpept"/>
</dbReference>
<comment type="caution">
    <text evidence="19">The sequence shown here is derived from an EMBL/GenBank/DDBJ whole genome shotgun (WGS) entry which is preliminary data.</text>
</comment>
<keyword evidence="4 16" id="KW-0132">Cell division</keyword>
<keyword evidence="13 16" id="KW-0717">Septation</keyword>
<dbReference type="GO" id="GO:0009002">
    <property type="term" value="F:serine-type D-Ala-D-Ala carboxypeptidase activity"/>
    <property type="evidence" value="ECO:0007669"/>
    <property type="project" value="UniProtKB-UniRule"/>
</dbReference>
<protein>
    <recommendedName>
        <fullName evidence="16">Peptidoglycan D,D-transpeptidase FtsI</fullName>
        <ecNumber evidence="16">3.4.16.4</ecNumber>
    </recommendedName>
    <alternativeName>
        <fullName evidence="16">Penicillin-binding protein 3</fullName>
        <shortName evidence="16">PBP-3</shortName>
    </alternativeName>
</protein>
<evidence type="ECO:0000256" key="9">
    <source>
        <dbReference type="ARBA" id="ARBA00022960"/>
    </source>
</evidence>
<comment type="function">
    <text evidence="16">Catalyzes cross-linking of the peptidoglycan cell wall at the division septum.</text>
</comment>
<evidence type="ECO:0000256" key="6">
    <source>
        <dbReference type="ARBA" id="ARBA00022670"/>
    </source>
</evidence>
<keyword evidence="12 16" id="KW-0472">Membrane</keyword>
<evidence type="ECO:0000259" key="18">
    <source>
        <dbReference type="Pfam" id="PF03717"/>
    </source>
</evidence>
<name>A0A1Y5HVW6_OLEAN</name>
<keyword evidence="14 16" id="KW-0131">Cell cycle</keyword>
<dbReference type="InterPro" id="IPR001460">
    <property type="entry name" value="PCN-bd_Tpept"/>
</dbReference>
<evidence type="ECO:0000256" key="12">
    <source>
        <dbReference type="ARBA" id="ARBA00023136"/>
    </source>
</evidence>
<keyword evidence="7 16" id="KW-0812">Transmembrane</keyword>
<evidence type="ECO:0000256" key="10">
    <source>
        <dbReference type="ARBA" id="ARBA00022984"/>
    </source>
</evidence>
<dbReference type="GO" id="GO:0005886">
    <property type="term" value="C:plasma membrane"/>
    <property type="evidence" value="ECO:0007669"/>
    <property type="project" value="UniProtKB-UniRule"/>
</dbReference>
<evidence type="ECO:0000256" key="11">
    <source>
        <dbReference type="ARBA" id="ARBA00022989"/>
    </source>
</evidence>
<dbReference type="SUPFAM" id="SSF56601">
    <property type="entry name" value="beta-lactamase/transpeptidase-like"/>
    <property type="match status" value="1"/>
</dbReference>
<evidence type="ECO:0000256" key="2">
    <source>
        <dbReference type="ARBA" id="ARBA00022475"/>
    </source>
</evidence>
<keyword evidence="6 16" id="KW-0645">Protease</keyword>
<evidence type="ECO:0000256" key="7">
    <source>
        <dbReference type="ARBA" id="ARBA00022692"/>
    </source>
</evidence>
<evidence type="ECO:0000256" key="5">
    <source>
        <dbReference type="ARBA" id="ARBA00022645"/>
    </source>
</evidence>
<dbReference type="UniPathway" id="UPA00219"/>
<evidence type="ECO:0000313" key="19">
    <source>
        <dbReference type="EMBL" id="OUS41448.1"/>
    </source>
</evidence>
<dbReference type="SUPFAM" id="SSF56519">
    <property type="entry name" value="Penicillin binding protein dimerisation domain"/>
    <property type="match status" value="1"/>
</dbReference>
<dbReference type="Proteomes" id="UP000227088">
    <property type="component" value="Unassembled WGS sequence"/>
</dbReference>
<dbReference type="Pfam" id="PF03717">
    <property type="entry name" value="PBP_dimer"/>
    <property type="match status" value="1"/>
</dbReference>
<evidence type="ECO:0000313" key="20">
    <source>
        <dbReference type="Proteomes" id="UP000227088"/>
    </source>
</evidence>
<keyword evidence="3 16" id="KW-0997">Cell inner membrane</keyword>
<dbReference type="PANTHER" id="PTHR30627:SF1">
    <property type="entry name" value="PEPTIDOGLYCAN D,D-TRANSPEPTIDASE FTSI"/>
    <property type="match status" value="1"/>
</dbReference>
<feature type="domain" description="Penicillin-binding protein dimerisation" evidence="18">
    <location>
        <begin position="53"/>
        <end position="200"/>
    </location>
</feature>
<comment type="catalytic activity">
    <reaction evidence="16">
        <text>Preferential cleavage: (Ac)2-L-Lys-D-Ala-|-D-Ala. Also transpeptidation of peptidyl-alanyl moieties that are N-acyl substituents of D-alanine.</text>
        <dbReference type="EC" id="3.4.16.4"/>
    </reaction>
</comment>
<comment type="pathway">
    <text evidence="16">Cell wall biogenesis; peptidoglycan biosynthesis.</text>
</comment>
<proteinExistence type="inferred from homology"/>
<dbReference type="GO" id="GO:0008658">
    <property type="term" value="F:penicillin binding"/>
    <property type="evidence" value="ECO:0007669"/>
    <property type="project" value="InterPro"/>
</dbReference>